<reference evidence="3" key="1">
    <citation type="submission" date="2022-07" db="EMBL/GenBank/DDBJ databases">
        <title>Phylogenomic reconstructions and comparative analyses of Kickxellomycotina fungi.</title>
        <authorList>
            <person name="Reynolds N.K."/>
            <person name="Stajich J.E."/>
            <person name="Barry K."/>
            <person name="Grigoriev I.V."/>
            <person name="Crous P."/>
            <person name="Smith M.E."/>
        </authorList>
    </citation>
    <scope>NUCLEOTIDE SEQUENCE</scope>
    <source>
        <strain evidence="3">NBRC 100468</strain>
    </source>
</reference>
<dbReference type="EMBL" id="JANBPU010000037">
    <property type="protein sequence ID" value="KAJ1918822.1"/>
    <property type="molecule type" value="Genomic_DNA"/>
</dbReference>
<dbReference type="InterPro" id="IPR039767">
    <property type="entry name" value="RALBP1"/>
</dbReference>
<feature type="compositionally biased region" description="Low complexity" evidence="1">
    <location>
        <begin position="46"/>
        <end position="59"/>
    </location>
</feature>
<dbReference type="Pfam" id="PF00620">
    <property type="entry name" value="RhoGAP"/>
    <property type="match status" value="1"/>
</dbReference>
<keyword evidence="4" id="KW-1185">Reference proteome</keyword>
<feature type="compositionally biased region" description="Low complexity" evidence="1">
    <location>
        <begin position="534"/>
        <end position="553"/>
    </location>
</feature>
<organism evidence="3 4">
    <name type="scientific">Mycoemilia scoparia</name>
    <dbReference type="NCBI Taxonomy" id="417184"/>
    <lineage>
        <taxon>Eukaryota</taxon>
        <taxon>Fungi</taxon>
        <taxon>Fungi incertae sedis</taxon>
        <taxon>Zoopagomycota</taxon>
        <taxon>Kickxellomycotina</taxon>
        <taxon>Kickxellomycetes</taxon>
        <taxon>Kickxellales</taxon>
        <taxon>Kickxellaceae</taxon>
        <taxon>Mycoemilia</taxon>
    </lineage>
</organism>
<dbReference type="PANTHER" id="PTHR12783">
    <property type="entry name" value="RALA BINDING PROTEIN 1 RALBP1"/>
    <property type="match status" value="1"/>
</dbReference>
<feature type="compositionally biased region" description="Polar residues" evidence="1">
    <location>
        <begin position="391"/>
        <end position="420"/>
    </location>
</feature>
<feature type="region of interest" description="Disordered" evidence="1">
    <location>
        <begin position="314"/>
        <end position="333"/>
    </location>
</feature>
<dbReference type="PROSITE" id="PS50238">
    <property type="entry name" value="RHOGAP"/>
    <property type="match status" value="1"/>
</dbReference>
<evidence type="ECO:0000313" key="3">
    <source>
        <dbReference type="EMBL" id="KAJ1918822.1"/>
    </source>
</evidence>
<sequence length="1058" mass="115216">MGYRRSMSTSNALDPSTWVHVNDAPSIPETFHTAPRIGSNYLQPESVSSTQSSSTTAFSNGKTQKQRRQSLSRVRRFFLRGKQSTTFDGKYGDSAAMASSKELSTSSISGGDCCKDYTESAFSMDGSSASPPTKGSDRFPTPTIESPDKFVQKKSPSLGTGTHGKVLRRAQPSMSSLVSRGTDHPPKPIKGQDQRKSEERTSTNLLARLKGKVRRSNTQVGAQEALCYPPPKSATSSRFSAKPLRTMSSSGYLLSSRDSRTDLSKPRPTTSNTFGSFSSGSDRGHKTLSVEKVFSKTARCQSVDAGAMERPRFNSNASVFPPSPLRKEKPSPAKSYLKNCQTVEAPSPRLYIQTTNLSHHTILEDGPHTPSPIPFPTPSSAFSERFPAQAGTPTSVSTKHSQGDASSSLSNDKQNLQKSRSIPALHSKNMFKQGVTPSTNDTCGDESVPPLPYAIPLKKHSNESGRRQSLGWRLKTRSVLGKVGLMSSGGSIANADKPPAGLNGLSSKCGVQVQSNGSGTMSIDSDSVDHVSIASSASSSCQSESQLSKSDSLTTNSSKHKPPPIHVSAGRSNSLQTNQIYTPSPLGDFRDTDAATSYDSQAKLFRRTLKAMWDITSLKSPKSPLDSSAISRPFSVVHTNSSPFSAGPTLSDMSGVPPPSTPISTTNPNMGPSVEGSIFGMKLSMAAKRYPFSSSIPLPPVVVRCIEYINKHGLDEQGIYRIPGAASVVNRIKKLFILGEDVDLDDVETDVYSVATLLKMYLRELPEPLLTTELKEKFDKLEVQFPSPSTPDSTHSFAPSQKQQSQRLQEILGVPKLAMPVETKKVTPDSPLTREEWSTQLKELVDKLPESNFNMLSLLMNHLCKVNKSSQQNMMHLNNLRIIFCPTLNIRPHIFLEMASHPEEFFPAMKKLEMNESATGMTENCSGSTLAPEFKEGKIQSPVVQSAKPAVGEPTKLASETFPSGKLSPSAKKQRSYSYFAMRSLIALERNETNTKTINDPTDYDAWLKEIRPEWLDQVNVSNTTPNKRRSARRSQPIPSLLSTHRSFAPSPQPSSLS</sequence>
<dbReference type="InterPro" id="IPR008936">
    <property type="entry name" value="Rho_GTPase_activation_prot"/>
</dbReference>
<feature type="compositionally biased region" description="Polar residues" evidence="1">
    <location>
        <begin position="1037"/>
        <end position="1046"/>
    </location>
</feature>
<dbReference type="SMART" id="SM00324">
    <property type="entry name" value="RhoGAP"/>
    <property type="match status" value="1"/>
</dbReference>
<evidence type="ECO:0000259" key="2">
    <source>
        <dbReference type="PROSITE" id="PS50238"/>
    </source>
</evidence>
<dbReference type="InterPro" id="IPR000198">
    <property type="entry name" value="RhoGAP_dom"/>
</dbReference>
<dbReference type="GO" id="GO:0005096">
    <property type="term" value="F:GTPase activator activity"/>
    <property type="evidence" value="ECO:0007669"/>
    <property type="project" value="InterPro"/>
</dbReference>
<feature type="compositionally biased region" description="Basic and acidic residues" evidence="1">
    <location>
        <begin position="181"/>
        <end position="201"/>
    </location>
</feature>
<dbReference type="CDD" id="cd00159">
    <property type="entry name" value="RhoGAP"/>
    <property type="match status" value="1"/>
</dbReference>
<dbReference type="GO" id="GO:0007264">
    <property type="term" value="P:small GTPase-mediated signal transduction"/>
    <property type="evidence" value="ECO:0007669"/>
    <property type="project" value="InterPro"/>
</dbReference>
<dbReference type="AlphaFoldDB" id="A0A9W8A740"/>
<dbReference type="OrthoDB" id="185175at2759"/>
<gene>
    <name evidence="3" type="ORF">H4219_002361</name>
</gene>
<feature type="domain" description="Rho-GAP" evidence="2">
    <location>
        <begin position="681"/>
        <end position="920"/>
    </location>
</feature>
<evidence type="ECO:0000256" key="1">
    <source>
        <dbReference type="SAM" id="MobiDB-lite"/>
    </source>
</evidence>
<protein>
    <recommendedName>
        <fullName evidence="2">Rho-GAP domain-containing protein</fullName>
    </recommendedName>
</protein>
<feature type="compositionally biased region" description="Basic residues" evidence="1">
    <location>
        <begin position="64"/>
        <end position="74"/>
    </location>
</feature>
<dbReference type="PANTHER" id="PTHR12783:SF5">
    <property type="entry name" value="RALA-BINDING PROTEIN 1"/>
    <property type="match status" value="1"/>
</dbReference>
<dbReference type="SUPFAM" id="SSF48350">
    <property type="entry name" value="GTPase activation domain, GAP"/>
    <property type="match status" value="1"/>
</dbReference>
<comment type="caution">
    <text evidence="3">The sequence shown here is derived from an EMBL/GenBank/DDBJ whole genome shotgun (WGS) entry which is preliminary data.</text>
</comment>
<feature type="region of interest" description="Disordered" evidence="1">
    <location>
        <begin position="1018"/>
        <end position="1058"/>
    </location>
</feature>
<dbReference type="Proteomes" id="UP001150538">
    <property type="component" value="Unassembled WGS sequence"/>
</dbReference>
<accession>A0A9W8A740</accession>
<feature type="region of interest" description="Disordered" evidence="1">
    <location>
        <begin position="534"/>
        <end position="593"/>
    </location>
</feature>
<feature type="region of interest" description="Disordered" evidence="1">
    <location>
        <begin position="945"/>
        <end position="970"/>
    </location>
</feature>
<feature type="region of interest" description="Disordered" evidence="1">
    <location>
        <begin position="645"/>
        <end position="671"/>
    </location>
</feature>
<evidence type="ECO:0000313" key="4">
    <source>
        <dbReference type="Proteomes" id="UP001150538"/>
    </source>
</evidence>
<feature type="compositionally biased region" description="Polar residues" evidence="1">
    <location>
        <begin position="570"/>
        <end position="582"/>
    </location>
</feature>
<feature type="region of interest" description="Disordered" evidence="1">
    <location>
        <begin position="122"/>
        <end position="282"/>
    </location>
</feature>
<feature type="region of interest" description="Disordered" evidence="1">
    <location>
        <begin position="361"/>
        <end position="446"/>
    </location>
</feature>
<dbReference type="Gene3D" id="1.10.555.10">
    <property type="entry name" value="Rho GTPase activation protein"/>
    <property type="match status" value="1"/>
</dbReference>
<feature type="region of interest" description="Disordered" evidence="1">
    <location>
        <begin position="36"/>
        <end position="74"/>
    </location>
</feature>
<name>A0A9W8A740_9FUNG</name>
<feature type="compositionally biased region" description="Low complexity" evidence="1">
    <location>
        <begin position="269"/>
        <end position="281"/>
    </location>
</feature>
<dbReference type="GO" id="GO:0031267">
    <property type="term" value="F:small GTPase binding"/>
    <property type="evidence" value="ECO:0007669"/>
    <property type="project" value="InterPro"/>
</dbReference>
<proteinExistence type="predicted"/>